<name>A0A9N9CBY3_9GLOM</name>
<dbReference type="GO" id="GO:0005216">
    <property type="term" value="F:monoatomic ion channel activity"/>
    <property type="evidence" value="ECO:0007669"/>
    <property type="project" value="InterPro"/>
</dbReference>
<dbReference type="Proteomes" id="UP000789508">
    <property type="component" value="Unassembled WGS sequence"/>
</dbReference>
<reference evidence="7" key="1">
    <citation type="submission" date="2021-06" db="EMBL/GenBank/DDBJ databases">
        <authorList>
            <person name="Kallberg Y."/>
            <person name="Tangrot J."/>
            <person name="Rosling A."/>
        </authorList>
    </citation>
    <scope>NUCLEOTIDE SEQUENCE</scope>
    <source>
        <strain evidence="7">FL130A</strain>
    </source>
</reference>
<dbReference type="AlphaFoldDB" id="A0A9N9CBY3"/>
<feature type="transmembrane region" description="Helical" evidence="5">
    <location>
        <begin position="200"/>
        <end position="223"/>
    </location>
</feature>
<feature type="domain" description="Ion transport" evidence="6">
    <location>
        <begin position="7"/>
        <end position="234"/>
    </location>
</feature>
<gene>
    <name evidence="7" type="ORF">ALEPTO_LOCUS7935</name>
</gene>
<evidence type="ECO:0000256" key="5">
    <source>
        <dbReference type="SAM" id="Phobius"/>
    </source>
</evidence>
<evidence type="ECO:0000256" key="4">
    <source>
        <dbReference type="ARBA" id="ARBA00023136"/>
    </source>
</evidence>
<proteinExistence type="predicted"/>
<keyword evidence="4 5" id="KW-0472">Membrane</keyword>
<sequence length="305" mass="34949">IAITLGFWHLFFEIRQFIYSPLEYFATAWNYFDLCAILSSIITSILWLYNGSAPSWAITYSTLFLELKFILYFRATSFVGVYFATIIGVAQSAFSFLVLLGFILFAFAHSLHLLLRPETKVSLDYPSYSSDPNDPWNLATTYNSIASNNTIEESASLIEPPDSNTNMFMWFDSSILAVYIMLTGDSSPLSSWVLRENYPLVIIMVLFSFFTTVYLMNLFITLLGNAIDETTNKAAFLTLRAEIFTVEVETTIIRQQVSFTRVSVTRTVAAYGNDINFIEKNVNRYFSYNIVHLDNYLTDISHIRY</sequence>
<protein>
    <submittedName>
        <fullName evidence="7">2876_t:CDS:1</fullName>
    </submittedName>
</protein>
<comment type="caution">
    <text evidence="7">The sequence shown here is derived from an EMBL/GenBank/DDBJ whole genome shotgun (WGS) entry which is preliminary data.</text>
</comment>
<feature type="transmembrane region" description="Helical" evidence="5">
    <location>
        <begin position="28"/>
        <end position="49"/>
    </location>
</feature>
<keyword evidence="8" id="KW-1185">Reference proteome</keyword>
<feature type="transmembrane region" description="Helical" evidence="5">
    <location>
        <begin position="96"/>
        <end position="115"/>
    </location>
</feature>
<evidence type="ECO:0000256" key="3">
    <source>
        <dbReference type="ARBA" id="ARBA00022989"/>
    </source>
</evidence>
<evidence type="ECO:0000256" key="1">
    <source>
        <dbReference type="ARBA" id="ARBA00004141"/>
    </source>
</evidence>
<comment type="subcellular location">
    <subcellularLocation>
        <location evidence="1">Membrane</location>
        <topology evidence="1">Multi-pass membrane protein</topology>
    </subcellularLocation>
</comment>
<dbReference type="InterPro" id="IPR005821">
    <property type="entry name" value="Ion_trans_dom"/>
</dbReference>
<dbReference type="OrthoDB" id="2352140at2759"/>
<evidence type="ECO:0000313" key="7">
    <source>
        <dbReference type="EMBL" id="CAG8596337.1"/>
    </source>
</evidence>
<evidence type="ECO:0000259" key="6">
    <source>
        <dbReference type="Pfam" id="PF00520"/>
    </source>
</evidence>
<keyword evidence="2 5" id="KW-0812">Transmembrane</keyword>
<dbReference type="Gene3D" id="1.10.287.70">
    <property type="match status" value="1"/>
</dbReference>
<accession>A0A9N9CBY3</accession>
<dbReference type="GO" id="GO:0016020">
    <property type="term" value="C:membrane"/>
    <property type="evidence" value="ECO:0007669"/>
    <property type="project" value="UniProtKB-SubCell"/>
</dbReference>
<organism evidence="7 8">
    <name type="scientific">Ambispora leptoticha</name>
    <dbReference type="NCBI Taxonomy" id="144679"/>
    <lineage>
        <taxon>Eukaryota</taxon>
        <taxon>Fungi</taxon>
        <taxon>Fungi incertae sedis</taxon>
        <taxon>Mucoromycota</taxon>
        <taxon>Glomeromycotina</taxon>
        <taxon>Glomeromycetes</taxon>
        <taxon>Archaeosporales</taxon>
        <taxon>Ambisporaceae</taxon>
        <taxon>Ambispora</taxon>
    </lineage>
</organism>
<dbReference type="EMBL" id="CAJVPS010003924">
    <property type="protein sequence ID" value="CAG8596337.1"/>
    <property type="molecule type" value="Genomic_DNA"/>
</dbReference>
<evidence type="ECO:0000256" key="2">
    <source>
        <dbReference type="ARBA" id="ARBA00022692"/>
    </source>
</evidence>
<feature type="non-terminal residue" evidence="7">
    <location>
        <position position="1"/>
    </location>
</feature>
<feature type="transmembrane region" description="Helical" evidence="5">
    <location>
        <begin position="69"/>
        <end position="90"/>
    </location>
</feature>
<dbReference type="Pfam" id="PF00520">
    <property type="entry name" value="Ion_trans"/>
    <property type="match status" value="1"/>
</dbReference>
<keyword evidence="3 5" id="KW-1133">Transmembrane helix</keyword>
<evidence type="ECO:0000313" key="8">
    <source>
        <dbReference type="Proteomes" id="UP000789508"/>
    </source>
</evidence>